<gene>
    <name evidence="1" type="ORF">SMI01S_01730</name>
</gene>
<keyword evidence="2" id="KW-1185">Reference proteome</keyword>
<evidence type="ECO:0000313" key="1">
    <source>
        <dbReference type="EMBL" id="GEM66567.1"/>
    </source>
</evidence>
<dbReference type="EMBL" id="BJXH01000001">
    <property type="protein sequence ID" value="GEM66567.1"/>
    <property type="molecule type" value="Genomic_DNA"/>
</dbReference>
<accession>A0ABQ0VYC3</accession>
<comment type="caution">
    <text evidence="1">The sequence shown here is derived from an EMBL/GenBank/DDBJ whole genome shotgun (WGS) entry which is preliminary data.</text>
</comment>
<reference evidence="1 2" key="1">
    <citation type="submission" date="2019-07" db="EMBL/GenBank/DDBJ databases">
        <title>Whole genome shotgun sequence of Sphingobacterium mizutaii NBRC 14946.</title>
        <authorList>
            <person name="Hosoyama A."/>
            <person name="Uohara A."/>
            <person name="Ohji S."/>
            <person name="Ichikawa N."/>
        </authorList>
    </citation>
    <scope>NUCLEOTIDE SEQUENCE [LARGE SCALE GENOMIC DNA]</scope>
    <source>
        <strain evidence="1 2">NBRC 14946</strain>
    </source>
</reference>
<sequence>MSPWYSSSDHGALVNGLFYYFPWSDFRCSAIKLSAPVINAGGTMKPKMNSQLNKDMDLRTNISFGDITDEWLPSV</sequence>
<protein>
    <submittedName>
        <fullName evidence="1">Uncharacterized protein</fullName>
    </submittedName>
</protein>
<dbReference type="Proteomes" id="UP000321676">
    <property type="component" value="Unassembled WGS sequence"/>
</dbReference>
<name>A0ABQ0VYC3_9SPHI</name>
<proteinExistence type="predicted"/>
<evidence type="ECO:0000313" key="2">
    <source>
        <dbReference type="Proteomes" id="UP000321676"/>
    </source>
</evidence>
<organism evidence="1 2">
    <name type="scientific">Sphingobacterium mizutaii NBRC 14946 = DSM 11724</name>
    <dbReference type="NCBI Taxonomy" id="1220576"/>
    <lineage>
        <taxon>Bacteria</taxon>
        <taxon>Pseudomonadati</taxon>
        <taxon>Bacteroidota</taxon>
        <taxon>Sphingobacteriia</taxon>
        <taxon>Sphingobacteriales</taxon>
        <taxon>Sphingobacteriaceae</taxon>
        <taxon>Sphingobacterium</taxon>
    </lineage>
</organism>